<dbReference type="InterPro" id="IPR012340">
    <property type="entry name" value="NA-bd_OB-fold"/>
</dbReference>
<dbReference type="InterPro" id="IPR056880">
    <property type="entry name" value="OB_MEIOB_N"/>
</dbReference>
<comment type="caution">
    <text evidence="5">The sequence shown here is derived from an EMBL/GenBank/DDBJ whole genome shotgun (WGS) entry which is preliminary data.</text>
</comment>
<evidence type="ECO:0000256" key="3">
    <source>
        <dbReference type="ARBA" id="ARBA00038329"/>
    </source>
</evidence>
<dbReference type="GO" id="GO:0000712">
    <property type="term" value="P:resolution of meiotic recombination intermediates"/>
    <property type="evidence" value="ECO:0007669"/>
    <property type="project" value="TreeGrafter"/>
</dbReference>
<evidence type="ECO:0000256" key="2">
    <source>
        <dbReference type="ARBA" id="ARBA00023254"/>
    </source>
</evidence>
<reference evidence="5" key="1">
    <citation type="submission" date="2021-02" db="EMBL/GenBank/DDBJ databases">
        <authorList>
            <person name="Nowell W R."/>
        </authorList>
    </citation>
    <scope>NUCLEOTIDE SEQUENCE</scope>
</reference>
<dbReference type="Gene3D" id="2.40.50.140">
    <property type="entry name" value="Nucleic acid-binding proteins"/>
    <property type="match status" value="2"/>
</dbReference>
<dbReference type="AlphaFoldDB" id="A0A813PDM9"/>
<evidence type="ECO:0000313" key="5">
    <source>
        <dbReference type="EMBL" id="CAF0753460.1"/>
    </source>
</evidence>
<dbReference type="SUPFAM" id="SSF50249">
    <property type="entry name" value="Nucleic acid-binding proteins"/>
    <property type="match status" value="2"/>
</dbReference>
<dbReference type="PANTHER" id="PTHR21166">
    <property type="entry name" value="CELL DIVISION CONTROL PROTEIN 24 OB DOMAIN-CONTAINING PROTEIN-RELATED"/>
    <property type="match status" value="1"/>
</dbReference>
<dbReference type="EMBL" id="CAJOBC010000083">
    <property type="protein sequence ID" value="CAF3533439.1"/>
    <property type="molecule type" value="Genomic_DNA"/>
</dbReference>
<proteinExistence type="inferred from homology"/>
<sequence length="432" mass="50356">MIMIVCGVVIAKQELKILDKDPNKRAQSVMNFTIRDSERYFINAICWLPPSDMAALSAAFSIADVVALVYPQIRKQKIDSSPFVPWTEIKLELYCNEKCLIQKLHGPQISKYKMFFHKPCRDHNDYYTIGQIMTDGELLKGQDLNILAAIQQIGKLSTVTLSDGTLKEKLDILLFDENTSGFHLIIWDVEMISYAQRWNAKEHIIFAVDVRIKYNTYLKYYYAEATKKSIFTMNPVDLNEAEELFIAVQHISLEDLNIDLDPFAQLTAKEVNIQELKQHIRNDQYDQMFLINCILSQFDIDNGLDRYVSKQCKICRGRVVDENNNNLYCPNPSCQLGQSDMNETTIVQTFDLQVDISDHTGTMEKVRLSDDVMKKWMNCTVEEFLKYPDDEKTVLKWKYLLERFKFGIQVKKHPKDEKQTTIRIVRQFVQDF</sequence>
<evidence type="ECO:0000313" key="7">
    <source>
        <dbReference type="Proteomes" id="UP000663829"/>
    </source>
</evidence>
<feature type="domain" description="MEIOB-like N-terminal" evidence="4">
    <location>
        <begin position="4"/>
        <end position="119"/>
    </location>
</feature>
<evidence type="ECO:0000313" key="6">
    <source>
        <dbReference type="EMBL" id="CAF3533439.1"/>
    </source>
</evidence>
<name>A0A813PDM9_9BILA</name>
<accession>A0A813PDM9</accession>
<dbReference type="GO" id="GO:0008310">
    <property type="term" value="F:single-stranded DNA 3'-5' DNA exonuclease activity"/>
    <property type="evidence" value="ECO:0007669"/>
    <property type="project" value="TreeGrafter"/>
</dbReference>
<keyword evidence="7" id="KW-1185">Reference proteome</keyword>
<keyword evidence="1" id="KW-0238">DNA-binding</keyword>
<comment type="similarity">
    <text evidence="3">Belongs to the MEIOB family.</text>
</comment>
<dbReference type="EMBL" id="CAJNOQ010000083">
    <property type="protein sequence ID" value="CAF0753460.1"/>
    <property type="molecule type" value="Genomic_DNA"/>
</dbReference>
<gene>
    <name evidence="5" type="ORF">GPM918_LOCUS974</name>
    <name evidence="6" type="ORF">SRO942_LOCUS974</name>
</gene>
<dbReference type="Proteomes" id="UP000681722">
    <property type="component" value="Unassembled WGS sequence"/>
</dbReference>
<dbReference type="InterPro" id="IPR052469">
    <property type="entry name" value="MEIOB"/>
</dbReference>
<evidence type="ECO:0000256" key="1">
    <source>
        <dbReference type="ARBA" id="ARBA00023125"/>
    </source>
</evidence>
<keyword evidence="2" id="KW-0469">Meiosis</keyword>
<dbReference type="Pfam" id="PF24903">
    <property type="entry name" value="OB_MEIOB_N"/>
    <property type="match status" value="1"/>
</dbReference>
<dbReference type="OrthoDB" id="9937820at2759"/>
<dbReference type="GO" id="GO:0003697">
    <property type="term" value="F:single-stranded DNA binding"/>
    <property type="evidence" value="ECO:0007669"/>
    <property type="project" value="TreeGrafter"/>
</dbReference>
<dbReference type="PANTHER" id="PTHR21166:SF2">
    <property type="entry name" value="CELL DIVISION CONTROL PROTEIN 24 OB DOMAIN-CONTAINING PROTEIN-RELATED"/>
    <property type="match status" value="1"/>
</dbReference>
<organism evidence="5 7">
    <name type="scientific">Didymodactylos carnosus</name>
    <dbReference type="NCBI Taxonomy" id="1234261"/>
    <lineage>
        <taxon>Eukaryota</taxon>
        <taxon>Metazoa</taxon>
        <taxon>Spiralia</taxon>
        <taxon>Gnathifera</taxon>
        <taxon>Rotifera</taxon>
        <taxon>Eurotatoria</taxon>
        <taxon>Bdelloidea</taxon>
        <taxon>Philodinida</taxon>
        <taxon>Philodinidae</taxon>
        <taxon>Didymodactylos</taxon>
    </lineage>
</organism>
<dbReference type="Proteomes" id="UP000663829">
    <property type="component" value="Unassembled WGS sequence"/>
</dbReference>
<evidence type="ECO:0000259" key="4">
    <source>
        <dbReference type="Pfam" id="PF24903"/>
    </source>
</evidence>
<protein>
    <recommendedName>
        <fullName evidence="4">MEIOB-like N-terminal domain-containing protein</fullName>
    </recommendedName>
</protein>